<gene>
    <name evidence="2" type="ORF">AB5J56_43140</name>
</gene>
<feature type="region of interest" description="Disordered" evidence="1">
    <location>
        <begin position="115"/>
        <end position="147"/>
    </location>
</feature>
<accession>A0AB39PLY9</accession>
<organism evidence="2">
    <name type="scientific">Streptomyces sp. R21</name>
    <dbReference type="NCBI Taxonomy" id="3238627"/>
    <lineage>
        <taxon>Bacteria</taxon>
        <taxon>Bacillati</taxon>
        <taxon>Actinomycetota</taxon>
        <taxon>Actinomycetes</taxon>
        <taxon>Kitasatosporales</taxon>
        <taxon>Streptomycetaceae</taxon>
        <taxon>Streptomyces</taxon>
    </lineage>
</organism>
<name>A0AB39PLY9_9ACTN</name>
<sequence>MTYAVTVDVGLPEGASELDALQREGVVLLLRRGLDSIEGIEGPDGMEVELLDDVVAVYPGGALLKLFVDAPALEFAEDATREAIEVLLERTELLAGWEITRCEVELHPDLLQESLDAADGPDAPPADPAERARRHAAAEAASGPSGLGDAEVEVMRHKLRSLASRLAAFPPESFGYSDDEEKRLVDRETAEVAAGALVYAIDLLVDELFGDLAGLEEDGPSLEESDGPFMILEDLPPQFALQYTVLFVRRLIVTAVALTGRLTQPHFGRLSCVAEELLMRLLLTHAEVTADTYGLLTDELRTAWGVFADEVYDDMDHEWLYDPAADDMDQDPGLAHLGIAPIGVKDWFTPFNEEGHVHPYAANGDDDPGDAS</sequence>
<evidence type="ECO:0000256" key="1">
    <source>
        <dbReference type="SAM" id="MobiDB-lite"/>
    </source>
</evidence>
<dbReference type="EMBL" id="CP163435">
    <property type="protein sequence ID" value="XDQ31087.1"/>
    <property type="molecule type" value="Genomic_DNA"/>
</dbReference>
<dbReference type="AlphaFoldDB" id="A0AB39PLY9"/>
<evidence type="ECO:0000313" key="2">
    <source>
        <dbReference type="EMBL" id="XDQ31087.1"/>
    </source>
</evidence>
<reference evidence="2" key="1">
    <citation type="submission" date="2024-07" db="EMBL/GenBank/DDBJ databases">
        <authorList>
            <person name="Yu S.T."/>
        </authorList>
    </citation>
    <scope>NUCLEOTIDE SEQUENCE</scope>
    <source>
        <strain evidence="2">R21</strain>
    </source>
</reference>
<proteinExistence type="predicted"/>
<protein>
    <submittedName>
        <fullName evidence="2">Uncharacterized protein</fullName>
    </submittedName>
</protein>
<dbReference type="RefSeq" id="WP_369241655.1">
    <property type="nucleotide sequence ID" value="NZ_CP163435.1"/>
</dbReference>